<name>A0A1N7LSJ5_9RHOB</name>
<organism evidence="1 2">
    <name type="scientific">Roseivivax lentus</name>
    <dbReference type="NCBI Taxonomy" id="633194"/>
    <lineage>
        <taxon>Bacteria</taxon>
        <taxon>Pseudomonadati</taxon>
        <taxon>Pseudomonadota</taxon>
        <taxon>Alphaproteobacteria</taxon>
        <taxon>Rhodobacterales</taxon>
        <taxon>Roseobacteraceae</taxon>
        <taxon>Roseivivax</taxon>
    </lineage>
</organism>
<dbReference type="Proteomes" id="UP000186684">
    <property type="component" value="Unassembled WGS sequence"/>
</dbReference>
<dbReference type="RefSeq" id="WP_076446640.1">
    <property type="nucleotide sequence ID" value="NZ_FTOQ01000003.1"/>
</dbReference>
<gene>
    <name evidence="1" type="ORF">SAMN05421759_103120</name>
</gene>
<dbReference type="STRING" id="633194.SAMN05421759_103120"/>
<protein>
    <submittedName>
        <fullName evidence="1">Uncharacterized protein</fullName>
    </submittedName>
</protein>
<dbReference type="AlphaFoldDB" id="A0A1N7LSJ5"/>
<evidence type="ECO:0000313" key="2">
    <source>
        <dbReference type="Proteomes" id="UP000186684"/>
    </source>
</evidence>
<reference evidence="2" key="1">
    <citation type="submission" date="2017-01" db="EMBL/GenBank/DDBJ databases">
        <authorList>
            <person name="Varghese N."/>
            <person name="Submissions S."/>
        </authorList>
    </citation>
    <scope>NUCLEOTIDE SEQUENCE [LARGE SCALE GENOMIC DNA]</scope>
    <source>
        <strain evidence="2">DSM 29430</strain>
    </source>
</reference>
<accession>A0A1N7LSJ5</accession>
<keyword evidence="2" id="KW-1185">Reference proteome</keyword>
<dbReference type="OrthoDB" id="9880695at2"/>
<evidence type="ECO:0000313" key="1">
    <source>
        <dbReference type="EMBL" id="SIS76810.1"/>
    </source>
</evidence>
<sequence length="82" mass="8688">MAFTKEQLKAVTEAKQAKLTAQTQLWNLRLQAAAETGDAKAVMERIGASVEDDINNCGCNVQCGALQEGLGTIVNPGGAIRR</sequence>
<dbReference type="EMBL" id="FTOQ01000003">
    <property type="protein sequence ID" value="SIS76810.1"/>
    <property type="molecule type" value="Genomic_DNA"/>
</dbReference>
<proteinExistence type="predicted"/>